<evidence type="ECO:0000256" key="1">
    <source>
        <dbReference type="ARBA" id="ARBA00022630"/>
    </source>
</evidence>
<gene>
    <name evidence="6" type="ORF">KSB_80350</name>
</gene>
<evidence type="ECO:0000313" key="7">
    <source>
        <dbReference type="Proteomes" id="UP000654345"/>
    </source>
</evidence>
<dbReference type="InterPro" id="IPR036661">
    <property type="entry name" value="Luciferase-like_sf"/>
</dbReference>
<proteinExistence type="predicted"/>
<dbReference type="Pfam" id="PF00296">
    <property type="entry name" value="Bac_luciferase"/>
    <property type="match status" value="1"/>
</dbReference>
<organism evidence="6 7">
    <name type="scientific">Ktedonobacter robiniae</name>
    <dbReference type="NCBI Taxonomy" id="2778365"/>
    <lineage>
        <taxon>Bacteria</taxon>
        <taxon>Bacillati</taxon>
        <taxon>Chloroflexota</taxon>
        <taxon>Ktedonobacteria</taxon>
        <taxon>Ktedonobacterales</taxon>
        <taxon>Ktedonobacteraceae</taxon>
        <taxon>Ktedonobacter</taxon>
    </lineage>
</organism>
<evidence type="ECO:0000256" key="3">
    <source>
        <dbReference type="ARBA" id="ARBA00023002"/>
    </source>
</evidence>
<dbReference type="EMBL" id="BNJG01000003">
    <property type="protein sequence ID" value="GHO59560.1"/>
    <property type="molecule type" value="Genomic_DNA"/>
</dbReference>
<evidence type="ECO:0000313" key="6">
    <source>
        <dbReference type="EMBL" id="GHO59560.1"/>
    </source>
</evidence>
<evidence type="ECO:0000256" key="4">
    <source>
        <dbReference type="ARBA" id="ARBA00023033"/>
    </source>
</evidence>
<feature type="domain" description="Luciferase-like" evidence="5">
    <location>
        <begin position="14"/>
        <end position="249"/>
    </location>
</feature>
<keyword evidence="7" id="KW-1185">Reference proteome</keyword>
<protein>
    <submittedName>
        <fullName evidence="6">Luciferase-like protein</fullName>
    </submittedName>
</protein>
<dbReference type="InterPro" id="IPR011251">
    <property type="entry name" value="Luciferase-like_dom"/>
</dbReference>
<keyword evidence="1" id="KW-0285">Flavoprotein</keyword>
<keyword evidence="4" id="KW-0503">Monooxygenase</keyword>
<keyword evidence="2" id="KW-0288">FMN</keyword>
<evidence type="ECO:0000256" key="2">
    <source>
        <dbReference type="ARBA" id="ARBA00022643"/>
    </source>
</evidence>
<dbReference type="SUPFAM" id="SSF51679">
    <property type="entry name" value="Bacterial luciferase-like"/>
    <property type="match status" value="1"/>
</dbReference>
<dbReference type="Proteomes" id="UP000654345">
    <property type="component" value="Unassembled WGS sequence"/>
</dbReference>
<comment type="caution">
    <text evidence="6">The sequence shown here is derived from an EMBL/GenBank/DDBJ whole genome shotgun (WGS) entry which is preliminary data.</text>
</comment>
<name>A0ABQ3V513_9CHLR</name>
<keyword evidence="3" id="KW-0560">Oxidoreductase</keyword>
<reference evidence="6 7" key="1">
    <citation type="journal article" date="2021" name="Int. J. Syst. Evol. Microbiol.">
        <title>Reticulibacter mediterranei gen. nov., sp. nov., within the new family Reticulibacteraceae fam. nov., and Ktedonospora formicarum gen. nov., sp. nov., Ktedonobacter robiniae sp. nov., Dictyobacter formicarum sp. nov. and Dictyobacter arantiisoli sp. nov., belonging to the class Ktedonobacteria.</title>
        <authorList>
            <person name="Yabe S."/>
            <person name="Zheng Y."/>
            <person name="Wang C.M."/>
            <person name="Sakai Y."/>
            <person name="Abe K."/>
            <person name="Yokota A."/>
            <person name="Donadio S."/>
            <person name="Cavaletti L."/>
            <person name="Monciardini P."/>
        </authorList>
    </citation>
    <scope>NUCLEOTIDE SEQUENCE [LARGE SCALE GENOMIC DNA]</scope>
    <source>
        <strain evidence="6 7">SOSP1-30</strain>
    </source>
</reference>
<dbReference type="InterPro" id="IPR050172">
    <property type="entry name" value="SsuD_RutA_monooxygenase"/>
</dbReference>
<dbReference type="PANTHER" id="PTHR42847:SF4">
    <property type="entry name" value="ALKANESULFONATE MONOOXYGENASE-RELATED"/>
    <property type="match status" value="1"/>
</dbReference>
<dbReference type="RefSeq" id="WP_201375733.1">
    <property type="nucleotide sequence ID" value="NZ_BNJG01000003.1"/>
</dbReference>
<dbReference type="PANTHER" id="PTHR42847">
    <property type="entry name" value="ALKANESULFONATE MONOOXYGENASE"/>
    <property type="match status" value="1"/>
</dbReference>
<dbReference type="Gene3D" id="3.20.20.30">
    <property type="entry name" value="Luciferase-like domain"/>
    <property type="match status" value="1"/>
</dbReference>
<accession>A0ABQ3V513</accession>
<sequence length="278" mass="31759">MKFALNTPNFGVYSDPRLLAELAREAEAAGWDGFFIWDHIHPGRNLVEPTADPWIALAAMVMTTSKITLGSLVTPLPRRRPWKLAREIVTLDHLSQGRVILGLGIGSDRRQEYSGFQESADSKRHGEMLDEGLEVLLGLWSGEQFSYAGKHYQVNEEIFLPRPVQQPRIPIWLAGTWPHKKPFQRAARWDGINPICWDKALTAEDYREIRAYIQQYRTNDTPFDVIASTLETGTDPEKDRAIARAYMDAGVTWMQERIEWHTSVPQALARIRQGPIRI</sequence>
<evidence type="ECO:0000259" key="5">
    <source>
        <dbReference type="Pfam" id="PF00296"/>
    </source>
</evidence>